<proteinExistence type="predicted"/>
<evidence type="ECO:0000313" key="7">
    <source>
        <dbReference type="Proteomes" id="UP000749010"/>
    </source>
</evidence>
<dbReference type="InterPro" id="IPR003594">
    <property type="entry name" value="HATPase_dom"/>
</dbReference>
<evidence type="ECO:0000256" key="4">
    <source>
        <dbReference type="ARBA" id="ARBA00022777"/>
    </source>
</evidence>
<evidence type="ECO:0000256" key="1">
    <source>
        <dbReference type="ARBA" id="ARBA00000085"/>
    </source>
</evidence>
<accession>A0ABX1TVR9</accession>
<dbReference type="RefSeq" id="WP_169066833.1">
    <property type="nucleotide sequence ID" value="NZ_SPMY01000031.1"/>
</dbReference>
<dbReference type="PANTHER" id="PTHR43047:SF72">
    <property type="entry name" value="OSMOSENSING HISTIDINE PROTEIN KINASE SLN1"/>
    <property type="match status" value="1"/>
</dbReference>
<sequence>MLDPFERLLNSPPGVIDTGIGIDEKHIDRIFLPHVRLEDAAGRHPEGSGLGLTIVQRLVSSLGGSLRVESDLSDGTNFQVTVPGLVDG</sequence>
<dbReference type="PROSITE" id="PS50109">
    <property type="entry name" value="HIS_KIN"/>
    <property type="match status" value="1"/>
</dbReference>
<evidence type="ECO:0000313" key="6">
    <source>
        <dbReference type="EMBL" id="NMQ28376.1"/>
    </source>
</evidence>
<dbReference type="PANTHER" id="PTHR43047">
    <property type="entry name" value="TWO-COMPONENT HISTIDINE PROTEIN KINASE"/>
    <property type="match status" value="1"/>
</dbReference>
<evidence type="ECO:0000256" key="2">
    <source>
        <dbReference type="ARBA" id="ARBA00012438"/>
    </source>
</evidence>
<name>A0ABX1TVR9_9PROT</name>
<reference evidence="6 7" key="1">
    <citation type="submission" date="2019-03" db="EMBL/GenBank/DDBJ databases">
        <title>Metabolic reconstructions from genomes of highly enriched 'Candidatus Accumulibacter' and 'Candidatus Competibacter' bioreactor populations.</title>
        <authorList>
            <person name="Annavajhala M.K."/>
            <person name="Welles L."/>
            <person name="Abbas B."/>
            <person name="Sorokin D."/>
            <person name="Park H."/>
            <person name="Van Loosdrecht M."/>
            <person name="Chandran K."/>
        </authorList>
    </citation>
    <scope>NUCLEOTIDE SEQUENCE [LARGE SCALE GENOMIC DNA]</scope>
    <source>
        <strain evidence="6 7">SBR_S</strain>
    </source>
</reference>
<dbReference type="SMART" id="SM00387">
    <property type="entry name" value="HATPase_c"/>
    <property type="match status" value="1"/>
</dbReference>
<evidence type="ECO:0000259" key="5">
    <source>
        <dbReference type="PROSITE" id="PS50109"/>
    </source>
</evidence>
<gene>
    <name evidence="6" type="ORF">E4Q23_11785</name>
</gene>
<protein>
    <recommendedName>
        <fullName evidence="2">histidine kinase</fullName>
        <ecNumber evidence="2">2.7.13.3</ecNumber>
    </recommendedName>
</protein>
<dbReference type="InterPro" id="IPR004358">
    <property type="entry name" value="Sig_transdc_His_kin-like_C"/>
</dbReference>
<dbReference type="Gene3D" id="3.30.565.10">
    <property type="entry name" value="Histidine kinase-like ATPase, C-terminal domain"/>
    <property type="match status" value="1"/>
</dbReference>
<keyword evidence="4" id="KW-0418">Kinase</keyword>
<dbReference type="Proteomes" id="UP000749010">
    <property type="component" value="Unassembled WGS sequence"/>
</dbReference>
<dbReference type="EMBL" id="SPMY01000031">
    <property type="protein sequence ID" value="NMQ28376.1"/>
    <property type="molecule type" value="Genomic_DNA"/>
</dbReference>
<dbReference type="SUPFAM" id="SSF55874">
    <property type="entry name" value="ATPase domain of HSP90 chaperone/DNA topoisomerase II/histidine kinase"/>
    <property type="match status" value="1"/>
</dbReference>
<dbReference type="InterPro" id="IPR036890">
    <property type="entry name" value="HATPase_C_sf"/>
</dbReference>
<keyword evidence="3" id="KW-0808">Transferase</keyword>
<dbReference type="Pfam" id="PF02518">
    <property type="entry name" value="HATPase_c"/>
    <property type="match status" value="1"/>
</dbReference>
<keyword evidence="6" id="KW-0547">Nucleotide-binding</keyword>
<dbReference type="PRINTS" id="PR00344">
    <property type="entry name" value="BCTRLSENSOR"/>
</dbReference>
<comment type="catalytic activity">
    <reaction evidence="1">
        <text>ATP + protein L-histidine = ADP + protein N-phospho-L-histidine.</text>
        <dbReference type="EC" id="2.7.13.3"/>
    </reaction>
</comment>
<feature type="domain" description="Histidine kinase" evidence="5">
    <location>
        <begin position="15"/>
        <end position="86"/>
    </location>
</feature>
<evidence type="ECO:0000256" key="3">
    <source>
        <dbReference type="ARBA" id="ARBA00022679"/>
    </source>
</evidence>
<dbReference type="GO" id="GO:0005524">
    <property type="term" value="F:ATP binding"/>
    <property type="evidence" value="ECO:0007669"/>
    <property type="project" value="UniProtKB-KW"/>
</dbReference>
<keyword evidence="7" id="KW-1185">Reference proteome</keyword>
<dbReference type="EC" id="2.7.13.3" evidence="2"/>
<dbReference type="InterPro" id="IPR005467">
    <property type="entry name" value="His_kinase_dom"/>
</dbReference>
<comment type="caution">
    <text evidence="6">The sequence shown here is derived from an EMBL/GenBank/DDBJ whole genome shotgun (WGS) entry which is preliminary data.</text>
</comment>
<organism evidence="6 7">
    <name type="scientific">Candidatus Accumulibacter phosphatis</name>
    <dbReference type="NCBI Taxonomy" id="327160"/>
    <lineage>
        <taxon>Bacteria</taxon>
        <taxon>Pseudomonadati</taxon>
        <taxon>Pseudomonadota</taxon>
        <taxon>Betaproteobacteria</taxon>
        <taxon>Candidatus Accumulibacter</taxon>
    </lineage>
</organism>
<keyword evidence="6" id="KW-0067">ATP-binding</keyword>